<dbReference type="AlphaFoldDB" id="A0AAU9J5F8"/>
<accession>A0AAU9J5F8</accession>
<proteinExistence type="predicted"/>
<feature type="compositionally biased region" description="Polar residues" evidence="1">
    <location>
        <begin position="50"/>
        <end position="63"/>
    </location>
</feature>
<feature type="region of interest" description="Disordered" evidence="1">
    <location>
        <begin position="50"/>
        <end position="84"/>
    </location>
</feature>
<evidence type="ECO:0000313" key="2">
    <source>
        <dbReference type="EMBL" id="CAG9321034.1"/>
    </source>
</evidence>
<organism evidence="2 3">
    <name type="scientific">Blepharisma stoltei</name>
    <dbReference type="NCBI Taxonomy" id="1481888"/>
    <lineage>
        <taxon>Eukaryota</taxon>
        <taxon>Sar</taxon>
        <taxon>Alveolata</taxon>
        <taxon>Ciliophora</taxon>
        <taxon>Postciliodesmatophora</taxon>
        <taxon>Heterotrichea</taxon>
        <taxon>Heterotrichida</taxon>
        <taxon>Blepharismidae</taxon>
        <taxon>Blepharisma</taxon>
    </lineage>
</organism>
<dbReference type="Proteomes" id="UP001162131">
    <property type="component" value="Unassembled WGS sequence"/>
</dbReference>
<evidence type="ECO:0000313" key="3">
    <source>
        <dbReference type="Proteomes" id="UP001162131"/>
    </source>
</evidence>
<name>A0AAU9J5F8_9CILI</name>
<evidence type="ECO:0000256" key="1">
    <source>
        <dbReference type="SAM" id="MobiDB-lite"/>
    </source>
</evidence>
<sequence>MGCCQCKPEFRELYQLSPATNIQLTSAFTFKDADSFDDISIPSHDNSIIVSTIPNDPSYTNQNTARSPPETPRPRSTSYSPLGRKSDLETAFLFSGPIFTKQNLDNDGVKNEIPLPSREERLRIKLSYWKRRSFTGVFDKKQESLAINEIVNELEKKFSKENDEDGGYEEFQDKV</sequence>
<reference evidence="2" key="1">
    <citation type="submission" date="2021-09" db="EMBL/GenBank/DDBJ databases">
        <authorList>
            <consortium name="AG Swart"/>
            <person name="Singh M."/>
            <person name="Singh A."/>
            <person name="Seah K."/>
            <person name="Emmerich C."/>
        </authorList>
    </citation>
    <scope>NUCLEOTIDE SEQUENCE</scope>
    <source>
        <strain evidence="2">ATCC30299</strain>
    </source>
</reference>
<comment type="caution">
    <text evidence="2">The sequence shown here is derived from an EMBL/GenBank/DDBJ whole genome shotgun (WGS) entry which is preliminary data.</text>
</comment>
<feature type="compositionally biased region" description="Low complexity" evidence="1">
    <location>
        <begin position="64"/>
        <end position="81"/>
    </location>
</feature>
<protein>
    <submittedName>
        <fullName evidence="2">Uncharacterized protein</fullName>
    </submittedName>
</protein>
<keyword evidence="3" id="KW-1185">Reference proteome</keyword>
<gene>
    <name evidence="2" type="ORF">BSTOLATCC_MIC27606</name>
</gene>
<dbReference type="EMBL" id="CAJZBQ010000027">
    <property type="protein sequence ID" value="CAG9321034.1"/>
    <property type="molecule type" value="Genomic_DNA"/>
</dbReference>